<organism evidence="2">
    <name type="scientific">Palpitomonas bilix</name>
    <dbReference type="NCBI Taxonomy" id="652834"/>
    <lineage>
        <taxon>Eukaryota</taxon>
        <taxon>Eukaryota incertae sedis</taxon>
    </lineage>
</organism>
<gene>
    <name evidence="2" type="ORF">PBIL07802_LOCUS5591</name>
</gene>
<proteinExistence type="predicted"/>
<name>A0A7S3G047_9EUKA</name>
<dbReference type="AlphaFoldDB" id="A0A7S3G047"/>
<evidence type="ECO:0000313" key="2">
    <source>
        <dbReference type="EMBL" id="CAE0243423.1"/>
    </source>
</evidence>
<dbReference type="EMBL" id="HBIB01008968">
    <property type="protein sequence ID" value="CAE0243423.1"/>
    <property type="molecule type" value="Transcribed_RNA"/>
</dbReference>
<reference evidence="2" key="1">
    <citation type="submission" date="2021-01" db="EMBL/GenBank/DDBJ databases">
        <authorList>
            <person name="Corre E."/>
            <person name="Pelletier E."/>
            <person name="Niang G."/>
            <person name="Scheremetjew M."/>
            <person name="Finn R."/>
            <person name="Kale V."/>
            <person name="Holt S."/>
            <person name="Cochrane G."/>
            <person name="Meng A."/>
            <person name="Brown T."/>
            <person name="Cohen L."/>
        </authorList>
    </citation>
    <scope>NUCLEOTIDE SEQUENCE</scope>
    <source>
        <strain evidence="2">NIES-2562</strain>
    </source>
</reference>
<feature type="region of interest" description="Disordered" evidence="1">
    <location>
        <begin position="1"/>
        <end position="96"/>
    </location>
</feature>
<accession>A0A7S3G047</accession>
<sequence length="130" mass="15818">MERERMERERMERDRMERERMDRERMERERMERERMGRDRMGRGRMERGRPDDMDDRRGRERGRGPSADEDKRQELLKKIDSIMDTDPRTLDESRRRSVLTLQQRIREADSRPGGLAAFIDGLLRSGSMF</sequence>
<protein>
    <submittedName>
        <fullName evidence="2">Uncharacterized protein</fullName>
    </submittedName>
</protein>
<evidence type="ECO:0000256" key="1">
    <source>
        <dbReference type="SAM" id="MobiDB-lite"/>
    </source>
</evidence>